<dbReference type="PANTHER" id="PTHR43829">
    <property type="entry name" value="AQUAPORIN OR AQUAGLYCEROPORIN RELATED"/>
    <property type="match status" value="1"/>
</dbReference>
<feature type="transmembrane region" description="Helical" evidence="8">
    <location>
        <begin position="131"/>
        <end position="157"/>
    </location>
</feature>
<comment type="subcellular location">
    <subcellularLocation>
        <location evidence="1">Membrane</location>
        <topology evidence="1">Multi-pass membrane protein</topology>
    </subcellularLocation>
</comment>
<evidence type="ECO:0000256" key="3">
    <source>
        <dbReference type="ARBA" id="ARBA00022448"/>
    </source>
</evidence>
<keyword evidence="4 7" id="KW-0812">Transmembrane</keyword>
<dbReference type="RefSeq" id="WP_110173010.1">
    <property type="nucleotide sequence ID" value="NZ_CP015136.1"/>
</dbReference>
<dbReference type="NCBIfam" id="TIGR00861">
    <property type="entry name" value="MIP"/>
    <property type="match status" value="1"/>
</dbReference>
<dbReference type="AlphaFoldDB" id="A0A143PT05"/>
<evidence type="ECO:0000256" key="5">
    <source>
        <dbReference type="ARBA" id="ARBA00022989"/>
    </source>
</evidence>
<organism evidence="9 10">
    <name type="scientific">Luteitalea pratensis</name>
    <dbReference type="NCBI Taxonomy" id="1855912"/>
    <lineage>
        <taxon>Bacteria</taxon>
        <taxon>Pseudomonadati</taxon>
        <taxon>Acidobacteriota</taxon>
        <taxon>Vicinamibacteria</taxon>
        <taxon>Vicinamibacterales</taxon>
        <taxon>Vicinamibacteraceae</taxon>
        <taxon>Luteitalea</taxon>
    </lineage>
</organism>
<accession>A0A143PT05</accession>
<evidence type="ECO:0000256" key="6">
    <source>
        <dbReference type="ARBA" id="ARBA00023136"/>
    </source>
</evidence>
<dbReference type="GO" id="GO:0015254">
    <property type="term" value="F:glycerol channel activity"/>
    <property type="evidence" value="ECO:0007669"/>
    <property type="project" value="TreeGrafter"/>
</dbReference>
<reference evidence="9 10" key="1">
    <citation type="journal article" date="2016" name="Genome Announc.">
        <title>First Complete Genome Sequence of a Subdivision 6 Acidobacterium Strain.</title>
        <authorList>
            <person name="Huang S."/>
            <person name="Vieira S."/>
            <person name="Bunk B."/>
            <person name="Riedel T."/>
            <person name="Sproer C."/>
            <person name="Overmann J."/>
        </authorList>
    </citation>
    <scope>NUCLEOTIDE SEQUENCE [LARGE SCALE GENOMIC DNA]</scope>
    <source>
        <strain evidence="10">DSM 100886 HEG_-6_39</strain>
    </source>
</reference>
<dbReference type="GO" id="GO:0005886">
    <property type="term" value="C:plasma membrane"/>
    <property type="evidence" value="ECO:0007669"/>
    <property type="project" value="TreeGrafter"/>
</dbReference>
<feature type="transmembrane region" description="Helical" evidence="8">
    <location>
        <begin position="80"/>
        <end position="102"/>
    </location>
</feature>
<dbReference type="InterPro" id="IPR000425">
    <property type="entry name" value="MIP"/>
</dbReference>
<evidence type="ECO:0000256" key="8">
    <source>
        <dbReference type="SAM" id="Phobius"/>
    </source>
</evidence>
<gene>
    <name evidence="9" type="primary">glpF</name>
    <name evidence="9" type="ORF">LuPra_04716</name>
</gene>
<keyword evidence="10" id="KW-1185">Reference proteome</keyword>
<dbReference type="EMBL" id="CP015136">
    <property type="protein sequence ID" value="AMY11466.1"/>
    <property type="molecule type" value="Genomic_DNA"/>
</dbReference>
<evidence type="ECO:0000256" key="7">
    <source>
        <dbReference type="RuleBase" id="RU000477"/>
    </source>
</evidence>
<dbReference type="PROSITE" id="PS00221">
    <property type="entry name" value="MIP"/>
    <property type="match status" value="1"/>
</dbReference>
<dbReference type="GO" id="GO:0015250">
    <property type="term" value="F:water channel activity"/>
    <property type="evidence" value="ECO:0007669"/>
    <property type="project" value="TreeGrafter"/>
</dbReference>
<evidence type="ECO:0000313" key="10">
    <source>
        <dbReference type="Proteomes" id="UP000076079"/>
    </source>
</evidence>
<dbReference type="PATRIC" id="fig|1813736.3.peg.4973"/>
<protein>
    <submittedName>
        <fullName evidence="9">Aquaglyceroporin</fullName>
    </submittedName>
</protein>
<feature type="transmembrane region" description="Helical" evidence="8">
    <location>
        <begin position="6"/>
        <end position="27"/>
    </location>
</feature>
<reference evidence="10" key="2">
    <citation type="submission" date="2016-04" db="EMBL/GenBank/DDBJ databases">
        <title>First Complete Genome Sequence of a Subdivision 6 Acidobacterium.</title>
        <authorList>
            <person name="Huang S."/>
            <person name="Vieira S."/>
            <person name="Bunk B."/>
            <person name="Riedel T."/>
            <person name="Sproeer C."/>
            <person name="Overmann J."/>
        </authorList>
    </citation>
    <scope>NUCLEOTIDE SEQUENCE [LARGE SCALE GENOMIC DNA]</scope>
    <source>
        <strain evidence="10">DSM 100886 HEG_-6_39</strain>
    </source>
</reference>
<dbReference type="PANTHER" id="PTHR43829:SF9">
    <property type="entry name" value="AQUAPORIN-9"/>
    <property type="match status" value="1"/>
</dbReference>
<comment type="similarity">
    <text evidence="2 7">Belongs to the MIP/aquaporin (TC 1.A.8) family.</text>
</comment>
<evidence type="ECO:0000256" key="1">
    <source>
        <dbReference type="ARBA" id="ARBA00004141"/>
    </source>
</evidence>
<dbReference type="KEGG" id="abac:LuPra_04716"/>
<dbReference type="InterPro" id="IPR022357">
    <property type="entry name" value="MIP_CS"/>
</dbReference>
<dbReference type="Pfam" id="PF00230">
    <property type="entry name" value="MIP"/>
    <property type="match status" value="1"/>
</dbReference>
<dbReference type="Gene3D" id="1.20.1080.10">
    <property type="entry name" value="Glycerol uptake facilitator protein"/>
    <property type="match status" value="1"/>
</dbReference>
<proteinExistence type="inferred from homology"/>
<keyword evidence="6 8" id="KW-0472">Membrane</keyword>
<evidence type="ECO:0000256" key="4">
    <source>
        <dbReference type="ARBA" id="ARBA00022692"/>
    </source>
</evidence>
<evidence type="ECO:0000313" key="9">
    <source>
        <dbReference type="EMBL" id="AMY11466.1"/>
    </source>
</evidence>
<dbReference type="PRINTS" id="PR00783">
    <property type="entry name" value="MINTRINSICP"/>
</dbReference>
<dbReference type="InterPro" id="IPR050363">
    <property type="entry name" value="MIP/Aquaporin"/>
</dbReference>
<dbReference type="SUPFAM" id="SSF81338">
    <property type="entry name" value="Aquaporin-like"/>
    <property type="match status" value="1"/>
</dbReference>
<dbReference type="OrthoDB" id="9807293at2"/>
<feature type="transmembrane region" description="Helical" evidence="8">
    <location>
        <begin position="39"/>
        <end position="60"/>
    </location>
</feature>
<dbReference type="InterPro" id="IPR023271">
    <property type="entry name" value="Aquaporin-like"/>
</dbReference>
<dbReference type="CDD" id="cd00333">
    <property type="entry name" value="MIP"/>
    <property type="match status" value="1"/>
</dbReference>
<keyword evidence="3 7" id="KW-0813">Transport</keyword>
<sequence length="269" mass="27598">MREALAEFFGTALLIVFGVGVVAQTVLSGGSQGSPLAINLCWGLAVILAVYASAGVSGAHLNPAVTLALALRRGFPWARVGPYVVAQMLGAFVGAAVVYVTYREAFGAFDGGVRQVLGAKGTAGIFATYPAAYLSTLGGFVDQVVGTALLVAMVFAISDERNAPPAASLAPVFVGLTVMAIGMGFGANAGYAINPARDFGPRLFTAVAGWGGGVFTAANGWWWVPIIAPCVGAVVGGTAYDLCIRAHHPAITNRIGDPLQRAEAKDQLR</sequence>
<keyword evidence="5 8" id="KW-1133">Transmembrane helix</keyword>
<dbReference type="STRING" id="1855912.LuPra_04716"/>
<feature type="transmembrane region" description="Helical" evidence="8">
    <location>
        <begin position="169"/>
        <end position="191"/>
    </location>
</feature>
<name>A0A143PT05_LUTPR</name>
<evidence type="ECO:0000256" key="2">
    <source>
        <dbReference type="ARBA" id="ARBA00006175"/>
    </source>
</evidence>
<dbReference type="Proteomes" id="UP000076079">
    <property type="component" value="Chromosome"/>
</dbReference>